<dbReference type="AlphaFoldDB" id="C4JT35"/>
<dbReference type="EMBL" id="CH476617">
    <property type="protein sequence ID" value="EEP80782.1"/>
    <property type="molecule type" value="Genomic_DNA"/>
</dbReference>
<organism evidence="3 4">
    <name type="scientific">Uncinocarpus reesii (strain UAMH 1704)</name>
    <dbReference type="NCBI Taxonomy" id="336963"/>
    <lineage>
        <taxon>Eukaryota</taxon>
        <taxon>Fungi</taxon>
        <taxon>Dikarya</taxon>
        <taxon>Ascomycota</taxon>
        <taxon>Pezizomycotina</taxon>
        <taxon>Eurotiomycetes</taxon>
        <taxon>Eurotiomycetidae</taxon>
        <taxon>Onygenales</taxon>
        <taxon>Onygenaceae</taxon>
        <taxon>Uncinocarpus</taxon>
    </lineage>
</organism>
<dbReference type="HOGENOM" id="CLU_2514324_0_0_1"/>
<dbReference type="KEGG" id="ure:UREG_05624"/>
<reference evidence="4" key="1">
    <citation type="journal article" date="2009" name="Genome Res.">
        <title>Comparative genomic analyses of the human fungal pathogens Coccidioides and their relatives.</title>
        <authorList>
            <person name="Sharpton T.J."/>
            <person name="Stajich J.E."/>
            <person name="Rounsley S.D."/>
            <person name="Gardner M.J."/>
            <person name="Wortman J.R."/>
            <person name="Jordar V.S."/>
            <person name="Maiti R."/>
            <person name="Kodira C.D."/>
            <person name="Neafsey D.E."/>
            <person name="Zeng Q."/>
            <person name="Hung C.-Y."/>
            <person name="McMahan C."/>
            <person name="Muszewska A."/>
            <person name="Grynberg M."/>
            <person name="Mandel M.A."/>
            <person name="Kellner E.M."/>
            <person name="Barker B.M."/>
            <person name="Galgiani J.N."/>
            <person name="Orbach M.J."/>
            <person name="Kirkland T.N."/>
            <person name="Cole G.T."/>
            <person name="Henn M.R."/>
            <person name="Birren B.W."/>
            <person name="Taylor J.W."/>
        </authorList>
    </citation>
    <scope>NUCLEOTIDE SEQUENCE [LARGE SCALE GENOMIC DNA]</scope>
    <source>
        <strain evidence="4">UAMH 1704</strain>
    </source>
</reference>
<protein>
    <submittedName>
        <fullName evidence="3">Uncharacterized protein</fullName>
    </submittedName>
</protein>
<feature type="region of interest" description="Disordered" evidence="2">
    <location>
        <begin position="62"/>
        <end position="85"/>
    </location>
</feature>
<name>C4JT35_UNCRE</name>
<evidence type="ECO:0000313" key="4">
    <source>
        <dbReference type="Proteomes" id="UP000002058"/>
    </source>
</evidence>
<dbReference type="InParanoid" id="C4JT35"/>
<dbReference type="VEuPathDB" id="FungiDB:UREG_05624"/>
<keyword evidence="1" id="KW-0175">Coiled coil</keyword>
<accession>C4JT35</accession>
<keyword evidence="4" id="KW-1185">Reference proteome</keyword>
<feature type="coiled-coil region" evidence="1">
    <location>
        <begin position="9"/>
        <end position="43"/>
    </location>
</feature>
<dbReference type="RefSeq" id="XP_002584935.1">
    <property type="nucleotide sequence ID" value="XM_002584889.1"/>
</dbReference>
<evidence type="ECO:0000313" key="3">
    <source>
        <dbReference type="EMBL" id="EEP80782.1"/>
    </source>
</evidence>
<feature type="compositionally biased region" description="Polar residues" evidence="2">
    <location>
        <begin position="65"/>
        <end position="85"/>
    </location>
</feature>
<dbReference type="GeneID" id="8441130"/>
<proteinExistence type="predicted"/>
<evidence type="ECO:0000256" key="2">
    <source>
        <dbReference type="SAM" id="MobiDB-lite"/>
    </source>
</evidence>
<dbReference type="OrthoDB" id="5398685at2759"/>
<gene>
    <name evidence="3" type="ORF">UREG_05624</name>
</gene>
<dbReference type="Proteomes" id="UP000002058">
    <property type="component" value="Unassembled WGS sequence"/>
</dbReference>
<evidence type="ECO:0000256" key="1">
    <source>
        <dbReference type="SAM" id="Coils"/>
    </source>
</evidence>
<sequence length="85" mass="8906">MAKSDEEGLAQAFIDLANAEKQAMALERHLSDVERKIESLLAVMEPSQEVGDSGIVAAVDMQLNGGDTETGTGPGKSTGSDRNSK</sequence>